<keyword evidence="2" id="KW-0479">Metal-binding</keyword>
<dbReference type="GO" id="GO:0003993">
    <property type="term" value="F:acid phosphatase activity"/>
    <property type="evidence" value="ECO:0007669"/>
    <property type="project" value="UniProtKB-EC"/>
</dbReference>
<feature type="transmembrane region" description="Helical" evidence="10">
    <location>
        <begin position="368"/>
        <end position="386"/>
    </location>
</feature>
<dbReference type="EC" id="3.1.3.2" evidence="8"/>
<feature type="transmembrane region" description="Helical" evidence="10">
    <location>
        <begin position="407"/>
        <end position="426"/>
    </location>
</feature>
<dbReference type="InterPro" id="IPR039331">
    <property type="entry name" value="PAPs-like"/>
</dbReference>
<comment type="catalytic activity">
    <reaction evidence="8">
        <text>a phosphate monoester + H2O = an alcohol + phosphate</text>
        <dbReference type="Rhea" id="RHEA:15017"/>
        <dbReference type="ChEBI" id="CHEBI:15377"/>
        <dbReference type="ChEBI" id="CHEBI:30879"/>
        <dbReference type="ChEBI" id="CHEBI:43474"/>
        <dbReference type="ChEBI" id="CHEBI:67140"/>
        <dbReference type="EC" id="3.1.3.2"/>
    </reaction>
</comment>
<feature type="transmembrane region" description="Helical" evidence="10">
    <location>
        <begin position="332"/>
        <end position="356"/>
    </location>
</feature>
<comment type="caution">
    <text evidence="16">The sequence shown here is derived from an EMBL/GenBank/DDBJ whole genome shotgun (WGS) entry which is preliminary data.</text>
</comment>
<dbReference type="Proteomes" id="UP000636709">
    <property type="component" value="Unassembled WGS sequence"/>
</dbReference>
<gene>
    <name evidence="16" type="ORF">HU200_060876</name>
</gene>
<feature type="transmembrane region" description="Helical" evidence="10">
    <location>
        <begin position="521"/>
        <end position="540"/>
    </location>
</feature>
<dbReference type="Pfam" id="PF23262">
    <property type="entry name" value="NFD4_C"/>
    <property type="match status" value="1"/>
</dbReference>
<keyword evidence="10" id="KW-0812">Transmembrane</keyword>
<sequence length="1070" mass="116424">MAPAAAFAAQVLRGRWLMAYGSFLIMSAAGATYIFAIYSKDIKSTLGYTQEQLNTVGFFKDVGANVGIHAGLIAEVTPTWFVLAVGAAMNLGGYLMLYLSVTGKIRPAPPLWLVCLYIAVGANSQAFANTGALVTCVKNFPASRGVMLGLLKGFVGLSGAIFTQLYLAIYGPGGGGNDTRPLILLVGWLPAAISVVFLGTIRIIRAPRSPAAARREYPAFCAFLYKRSHFTRAEYVLCAAVVCTMLLLPFAVVLREEAALFNKNTPDQAQQEAAITKPEEPLCLQSMADNPGPNRTAVSSKPATAGLGARLLAGVAALRSPPRGEDYTILQALVSVDMLLLFTATVFGVGGTLTAIDNMGQIGESLGYPQRSVATFVSLISIWNYLGRVVAGFASEALLARHRVPRPLMLAGVLVLAVPGHLLVAFGVPGSLYVASVVIGFCFGAAMPLILATVSELFGLKYYSTLYNFCGTASPLGSYVLNVRVAGRMYDREAARQGAVAAVGGNKGLTCIGVRCYRESFLVIAAVTVASAVVTAALAWRTRHFYAGDIYARFKPPGTTDSSTGNNNAVAEDDDRRASANQASHTAMEISKAAGTRLLRHGAVAALLLLLLVHGEAAHPRRKGVTSKYRRSHQASEDMPLDADVFAVPSGRNAPQQVHITLGDQTGTAMTVSWVTVDAEGSSTVLYGRSIDTLDLAADGVTTRYTYYNYTSGFIHHCTLTGLDHATKYYYAVGHGDDDTDTSAARTFWFTTPPKPSPDAALRLGLIGDLGQTPDSNRTLAHYETHPGDAVLFVGDLSYADKHPLHDNNRWDTWGRFAERSAAYQPWIWTTGNHEIDYAPELGETTPFKPFAHRYPTPYLAAGSSEPYWYSVKLGPAHIIVLSSYSAFGKYTPQYKWLDKELKRVDRRVTPWLFISTHVPWYNSNNFHYMEGEPMRVQFEKMVVDARVDAVFAGHVHAYERTHRYSNVAYNVTDGRCTPVADRRAPVYVVVGDGGNVEGLADELTWPQPAYSAFREYSYGHAVLDIKNRTHAYYAWYRNHDGNKVTADSTWFTNRYHMPNHDDSSNIAYA</sequence>
<comment type="similarity">
    <text evidence="1 8">Belongs to the metallophosphoesterase superfamily. Purple acid phosphatase family.</text>
</comment>
<dbReference type="Pfam" id="PF14008">
    <property type="entry name" value="Metallophos_C"/>
    <property type="match status" value="1"/>
</dbReference>
<feature type="domain" description="NFD4 C-terminal" evidence="15">
    <location>
        <begin position="333"/>
        <end position="547"/>
    </location>
</feature>
<evidence type="ECO:0000256" key="2">
    <source>
        <dbReference type="ARBA" id="ARBA00022723"/>
    </source>
</evidence>
<evidence type="ECO:0000256" key="7">
    <source>
        <dbReference type="ARBA" id="ARBA00023180"/>
    </source>
</evidence>
<dbReference type="AlphaFoldDB" id="A0A835ADN0"/>
<evidence type="ECO:0000256" key="4">
    <source>
        <dbReference type="ARBA" id="ARBA00022801"/>
    </source>
</evidence>
<feature type="transmembrane region" description="Helical" evidence="10">
    <location>
        <begin position="149"/>
        <end position="170"/>
    </location>
</feature>
<dbReference type="InterPro" id="IPR010658">
    <property type="entry name" value="Nodulin-like"/>
</dbReference>
<evidence type="ECO:0000259" key="13">
    <source>
        <dbReference type="Pfam" id="PF14008"/>
    </source>
</evidence>
<evidence type="ECO:0000259" key="11">
    <source>
        <dbReference type="Pfam" id="PF00149"/>
    </source>
</evidence>
<dbReference type="SUPFAM" id="SSF103473">
    <property type="entry name" value="MFS general substrate transporter"/>
    <property type="match status" value="1"/>
</dbReference>
<evidence type="ECO:0000259" key="15">
    <source>
        <dbReference type="Pfam" id="PF23262"/>
    </source>
</evidence>
<keyword evidence="17" id="KW-1185">Reference proteome</keyword>
<keyword evidence="5" id="KW-0862">Zinc</keyword>
<evidence type="ECO:0000256" key="1">
    <source>
        <dbReference type="ARBA" id="ARBA00008723"/>
    </source>
</evidence>
<dbReference type="Pfam" id="PF00149">
    <property type="entry name" value="Metallophos"/>
    <property type="match status" value="1"/>
</dbReference>
<keyword evidence="3" id="KW-0732">Signal</keyword>
<feature type="domain" description="Calcineurin-like phosphoesterase" evidence="11">
    <location>
        <begin position="763"/>
        <end position="959"/>
    </location>
</feature>
<dbReference type="Pfam" id="PF16656">
    <property type="entry name" value="Pur_ac_phosph_N"/>
    <property type="match status" value="1"/>
</dbReference>
<accession>A0A835ADN0</accession>
<evidence type="ECO:0000256" key="3">
    <source>
        <dbReference type="ARBA" id="ARBA00022729"/>
    </source>
</evidence>
<feature type="transmembrane region" description="Helical" evidence="10">
    <location>
        <begin position="111"/>
        <end position="137"/>
    </location>
</feature>
<evidence type="ECO:0000256" key="8">
    <source>
        <dbReference type="RuleBase" id="RU361203"/>
    </source>
</evidence>
<dbReference type="Gene3D" id="3.60.21.10">
    <property type="match status" value="1"/>
</dbReference>
<evidence type="ECO:0000256" key="9">
    <source>
        <dbReference type="SAM" id="MobiDB-lite"/>
    </source>
</evidence>
<organism evidence="16 17">
    <name type="scientific">Digitaria exilis</name>
    <dbReference type="NCBI Taxonomy" id="1010633"/>
    <lineage>
        <taxon>Eukaryota</taxon>
        <taxon>Viridiplantae</taxon>
        <taxon>Streptophyta</taxon>
        <taxon>Embryophyta</taxon>
        <taxon>Tracheophyta</taxon>
        <taxon>Spermatophyta</taxon>
        <taxon>Magnoliopsida</taxon>
        <taxon>Liliopsida</taxon>
        <taxon>Poales</taxon>
        <taxon>Poaceae</taxon>
        <taxon>PACMAD clade</taxon>
        <taxon>Panicoideae</taxon>
        <taxon>Panicodae</taxon>
        <taxon>Paniceae</taxon>
        <taxon>Anthephorinae</taxon>
        <taxon>Digitaria</taxon>
    </lineage>
</organism>
<dbReference type="Gene3D" id="1.20.1250.20">
    <property type="entry name" value="MFS general substrate transporter like domains"/>
    <property type="match status" value="1"/>
</dbReference>
<dbReference type="InterPro" id="IPR029052">
    <property type="entry name" value="Metallo-depent_PP-like"/>
</dbReference>
<keyword evidence="10" id="KW-1133">Transmembrane helix</keyword>
<dbReference type="InterPro" id="IPR015914">
    <property type="entry name" value="PAPs_N"/>
</dbReference>
<feature type="compositionally biased region" description="Polar residues" evidence="9">
    <location>
        <begin position="559"/>
        <end position="569"/>
    </location>
</feature>
<dbReference type="InterPro" id="IPR041792">
    <property type="entry name" value="MPP_PAP"/>
</dbReference>
<keyword evidence="7" id="KW-0325">Glycoprotein</keyword>
<evidence type="ECO:0000313" key="16">
    <source>
        <dbReference type="EMBL" id="KAF8655921.1"/>
    </source>
</evidence>
<evidence type="ECO:0000313" key="17">
    <source>
        <dbReference type="Proteomes" id="UP000636709"/>
    </source>
</evidence>
<evidence type="ECO:0000256" key="10">
    <source>
        <dbReference type="SAM" id="Phobius"/>
    </source>
</evidence>
<dbReference type="PANTHER" id="PTHR22953:SF121">
    <property type="entry name" value="OS12G0637200 PROTEIN"/>
    <property type="match status" value="1"/>
</dbReference>
<keyword evidence="10" id="KW-0472">Membrane</keyword>
<feature type="transmembrane region" description="Helical" evidence="10">
    <location>
        <begin position="235"/>
        <end position="254"/>
    </location>
</feature>
<feature type="transmembrane region" description="Helical" evidence="10">
    <location>
        <begin position="17"/>
        <end position="38"/>
    </location>
</feature>
<dbReference type="OrthoDB" id="410267at2759"/>
<protein>
    <recommendedName>
        <fullName evidence="8">Purple acid phosphatase</fullName>
        <ecNumber evidence="8">3.1.3.2</ecNumber>
    </recommendedName>
</protein>
<dbReference type="PANTHER" id="PTHR22953">
    <property type="entry name" value="ACID PHOSPHATASE RELATED"/>
    <property type="match status" value="1"/>
</dbReference>
<dbReference type="InterPro" id="IPR056555">
    <property type="entry name" value="NFD4_C"/>
</dbReference>
<keyword evidence="4 8" id="KW-0378">Hydrolase</keyword>
<evidence type="ECO:0000259" key="12">
    <source>
        <dbReference type="Pfam" id="PF06813"/>
    </source>
</evidence>
<dbReference type="EMBL" id="JACEFO010002579">
    <property type="protein sequence ID" value="KAF8655921.1"/>
    <property type="molecule type" value="Genomic_DNA"/>
</dbReference>
<feature type="domain" description="Nodulin-like" evidence="12">
    <location>
        <begin position="15"/>
        <end position="245"/>
    </location>
</feature>
<proteinExistence type="inferred from homology"/>
<dbReference type="FunFam" id="3.60.21.10:FF:000034">
    <property type="entry name" value="Fe(3+)-Zn(2+) purple acid phosphatase"/>
    <property type="match status" value="1"/>
</dbReference>
<feature type="domain" description="Purple acid phosphatase N-terminal" evidence="14">
    <location>
        <begin position="655"/>
        <end position="752"/>
    </location>
</feature>
<dbReference type="InterPro" id="IPR025733">
    <property type="entry name" value="PAPs_C"/>
</dbReference>
<feature type="transmembrane region" description="Helical" evidence="10">
    <location>
        <begin position="182"/>
        <end position="204"/>
    </location>
</feature>
<evidence type="ECO:0000256" key="5">
    <source>
        <dbReference type="ARBA" id="ARBA00022833"/>
    </source>
</evidence>
<keyword evidence="6" id="KW-0408">Iron</keyword>
<dbReference type="GO" id="GO:0046872">
    <property type="term" value="F:metal ion binding"/>
    <property type="evidence" value="ECO:0007669"/>
    <property type="project" value="UniProtKB-KW"/>
</dbReference>
<feature type="transmembrane region" description="Helical" evidence="10">
    <location>
        <begin position="432"/>
        <end position="454"/>
    </location>
</feature>
<dbReference type="Gene3D" id="2.60.40.380">
    <property type="entry name" value="Purple acid phosphatase-like, N-terminal"/>
    <property type="match status" value="1"/>
</dbReference>
<feature type="domain" description="Purple acid phosphatase C-terminal" evidence="13">
    <location>
        <begin position="985"/>
        <end position="1045"/>
    </location>
</feature>
<feature type="transmembrane region" description="Helical" evidence="10">
    <location>
        <begin position="80"/>
        <end position="99"/>
    </location>
</feature>
<reference evidence="16" key="1">
    <citation type="submission" date="2020-07" db="EMBL/GenBank/DDBJ databases">
        <title>Genome sequence and genetic diversity analysis of an under-domesticated orphan crop, white fonio (Digitaria exilis).</title>
        <authorList>
            <person name="Bennetzen J.L."/>
            <person name="Chen S."/>
            <person name="Ma X."/>
            <person name="Wang X."/>
            <person name="Yssel A.E.J."/>
            <person name="Chaluvadi S.R."/>
            <person name="Johnson M."/>
            <person name="Gangashetty P."/>
            <person name="Hamidou F."/>
            <person name="Sanogo M.D."/>
            <person name="Zwaenepoel A."/>
            <person name="Wallace J."/>
            <person name="Van De Peer Y."/>
            <person name="Van Deynze A."/>
        </authorList>
    </citation>
    <scope>NUCLEOTIDE SEQUENCE</scope>
    <source>
        <tissue evidence="16">Leaves</tissue>
    </source>
</reference>
<dbReference type="CDD" id="cd00839">
    <property type="entry name" value="MPP_PAPs"/>
    <property type="match status" value="1"/>
</dbReference>
<dbReference type="SUPFAM" id="SSF49363">
    <property type="entry name" value="Purple acid phosphatase, N-terminal domain"/>
    <property type="match status" value="1"/>
</dbReference>
<dbReference type="InterPro" id="IPR036259">
    <property type="entry name" value="MFS_trans_sf"/>
</dbReference>
<evidence type="ECO:0000259" key="14">
    <source>
        <dbReference type="Pfam" id="PF16656"/>
    </source>
</evidence>
<dbReference type="Pfam" id="PF06813">
    <property type="entry name" value="Nodulin-like"/>
    <property type="match status" value="1"/>
</dbReference>
<dbReference type="SUPFAM" id="SSF56300">
    <property type="entry name" value="Metallo-dependent phosphatases"/>
    <property type="match status" value="1"/>
</dbReference>
<evidence type="ECO:0000256" key="6">
    <source>
        <dbReference type="ARBA" id="ARBA00023004"/>
    </source>
</evidence>
<dbReference type="CDD" id="cd17354">
    <property type="entry name" value="MFS_Mch1p_like"/>
    <property type="match status" value="1"/>
</dbReference>
<name>A0A835ADN0_9POAL</name>
<dbReference type="InterPro" id="IPR008963">
    <property type="entry name" value="Purple_acid_Pase-like_N"/>
</dbReference>
<dbReference type="InterPro" id="IPR004843">
    <property type="entry name" value="Calcineurin-like_PHP"/>
</dbReference>
<feature type="region of interest" description="Disordered" evidence="9">
    <location>
        <begin position="557"/>
        <end position="580"/>
    </location>
</feature>